<dbReference type="EMBL" id="GGFJ01012530">
    <property type="protein sequence ID" value="MBW61671.1"/>
    <property type="molecule type" value="Transcribed_RNA"/>
</dbReference>
<reference evidence="1" key="1">
    <citation type="submission" date="2018-01" db="EMBL/GenBank/DDBJ databases">
        <title>An insight into the sialome of Amazonian anophelines.</title>
        <authorList>
            <person name="Ribeiro J.M."/>
            <person name="Scarpassa V."/>
            <person name="Calvo E."/>
        </authorList>
    </citation>
    <scope>NUCLEOTIDE SEQUENCE</scope>
    <source>
        <tissue evidence="1">Salivary glands</tissue>
    </source>
</reference>
<sequence length="101" mass="11705">MFHLMVVVVVAASQSLRCIRVAFRFIYFPAIVSGKTVPRVPFCRRWFNSISLFCYPFAGIERYLVPLRCRCSSVSVSVCILQFNFDSTESCRAKPWHRKGF</sequence>
<evidence type="ECO:0000313" key="1">
    <source>
        <dbReference type="EMBL" id="MBW61671.1"/>
    </source>
</evidence>
<proteinExistence type="predicted"/>
<dbReference type="AlphaFoldDB" id="A0A2M4C955"/>
<protein>
    <submittedName>
        <fullName evidence="1">Putative secreted protein</fullName>
    </submittedName>
</protein>
<accession>A0A2M4C955</accession>
<organism evidence="1">
    <name type="scientific">Anopheles marajoara</name>
    <dbReference type="NCBI Taxonomy" id="58244"/>
    <lineage>
        <taxon>Eukaryota</taxon>
        <taxon>Metazoa</taxon>
        <taxon>Ecdysozoa</taxon>
        <taxon>Arthropoda</taxon>
        <taxon>Hexapoda</taxon>
        <taxon>Insecta</taxon>
        <taxon>Pterygota</taxon>
        <taxon>Neoptera</taxon>
        <taxon>Endopterygota</taxon>
        <taxon>Diptera</taxon>
        <taxon>Nematocera</taxon>
        <taxon>Culicoidea</taxon>
        <taxon>Culicidae</taxon>
        <taxon>Anophelinae</taxon>
        <taxon>Anopheles</taxon>
    </lineage>
</organism>
<name>A0A2M4C955_9DIPT</name>